<name>A0ABT4C1T2_9LACT</name>
<evidence type="ECO:0000256" key="1">
    <source>
        <dbReference type="SAM" id="MobiDB-lite"/>
    </source>
</evidence>
<feature type="compositionally biased region" description="Polar residues" evidence="1">
    <location>
        <begin position="14"/>
        <end position="30"/>
    </location>
</feature>
<protein>
    <submittedName>
        <fullName evidence="4">YPDG domain-containing protein</fullName>
    </submittedName>
</protein>
<evidence type="ECO:0000259" key="3">
    <source>
        <dbReference type="Pfam" id="PF18957"/>
    </source>
</evidence>
<dbReference type="Pfam" id="PF08428">
    <property type="entry name" value="Rib"/>
    <property type="match status" value="1"/>
</dbReference>
<feature type="region of interest" description="Disordered" evidence="1">
    <location>
        <begin position="113"/>
        <end position="132"/>
    </location>
</feature>
<sequence>GDVITVPVKVTYPDGTTDTVNAKVTVSDQSQKVEPKYKDKTGIPGEEVPVEQPSFSDKDGNPTTAPEGTKYELGKDAPQGVTVGPDGSLTVKVPEGAKDGDVITVPVKVTYPDGTSDTVNAKVTVSDQSQTV</sequence>
<dbReference type="EMBL" id="JAOTMD010000042">
    <property type="protein sequence ID" value="MCY3026469.1"/>
    <property type="molecule type" value="Genomic_DNA"/>
</dbReference>
<dbReference type="NCBIfam" id="NF038186">
    <property type="entry name" value="YPDG_rpt"/>
    <property type="match status" value="1"/>
</dbReference>
<accession>A0ABT4C1T2</accession>
<dbReference type="GeneID" id="86971714"/>
<keyword evidence="5" id="KW-1185">Reference proteome</keyword>
<feature type="non-terminal residue" evidence="4">
    <location>
        <position position="132"/>
    </location>
</feature>
<feature type="compositionally biased region" description="Basic and acidic residues" evidence="1">
    <location>
        <begin position="31"/>
        <end position="41"/>
    </location>
</feature>
<comment type="caution">
    <text evidence="4">The sequence shown here is derived from an EMBL/GenBank/DDBJ whole genome shotgun (WGS) entry which is preliminary data.</text>
</comment>
<dbReference type="InterPro" id="IPR059115">
    <property type="entry name" value="Rib"/>
</dbReference>
<feature type="domain" description="Long Rib" evidence="3">
    <location>
        <begin position="31"/>
        <end position="126"/>
    </location>
</feature>
<dbReference type="InterPro" id="IPR044055">
    <property type="entry name" value="RibLong"/>
</dbReference>
<evidence type="ECO:0000259" key="2">
    <source>
        <dbReference type="Pfam" id="PF08428"/>
    </source>
</evidence>
<feature type="non-terminal residue" evidence="4">
    <location>
        <position position="1"/>
    </location>
</feature>
<dbReference type="Proteomes" id="UP001072007">
    <property type="component" value="Unassembled WGS sequence"/>
</dbReference>
<evidence type="ECO:0000313" key="4">
    <source>
        <dbReference type="EMBL" id="MCY3026469.1"/>
    </source>
</evidence>
<gene>
    <name evidence="4" type="ORF">ODY23_09295</name>
</gene>
<dbReference type="RefSeq" id="WP_143739153.1">
    <property type="nucleotide sequence ID" value="NZ_JAOTMC010000041.1"/>
</dbReference>
<reference evidence="4" key="1">
    <citation type="submission" date="2024-05" db="EMBL/GenBank/DDBJ databases">
        <title>Aerococcus urinae taxonomy study.</title>
        <authorList>
            <person name="Christensen J."/>
            <person name="Senneby E."/>
        </authorList>
    </citation>
    <scope>NUCLEOTIDE SEQUENCE</scope>
    <source>
        <strain evidence="4">CDC-3352-U95</strain>
    </source>
</reference>
<organism evidence="4 5">
    <name type="scientific">Aerococcus loyolae</name>
    <dbReference type="NCBI Taxonomy" id="2976809"/>
    <lineage>
        <taxon>Bacteria</taxon>
        <taxon>Bacillati</taxon>
        <taxon>Bacillota</taxon>
        <taxon>Bacilli</taxon>
        <taxon>Lactobacillales</taxon>
        <taxon>Aerococcaceae</taxon>
        <taxon>Aerococcus</taxon>
    </lineage>
</organism>
<dbReference type="Pfam" id="PF18957">
    <property type="entry name" value="RibLong"/>
    <property type="match status" value="1"/>
</dbReference>
<proteinExistence type="predicted"/>
<evidence type="ECO:0000313" key="5">
    <source>
        <dbReference type="Proteomes" id="UP001072007"/>
    </source>
</evidence>
<feature type="domain" description="Rib" evidence="2">
    <location>
        <begin position="5"/>
        <end position="28"/>
    </location>
</feature>
<feature type="region of interest" description="Disordered" evidence="1">
    <location>
        <begin position="14"/>
        <end position="87"/>
    </location>
</feature>